<name>F8F5A7_PAEMK</name>
<feature type="region of interest" description="Disordered" evidence="1">
    <location>
        <begin position="1"/>
        <end position="47"/>
    </location>
</feature>
<feature type="compositionally biased region" description="Basic and acidic residues" evidence="1">
    <location>
        <begin position="8"/>
        <end position="18"/>
    </location>
</feature>
<proteinExistence type="predicted"/>
<dbReference type="PATRIC" id="fig|1036673.3.peg.2123"/>
<reference evidence="3" key="1">
    <citation type="submission" date="2011-06" db="EMBL/GenBank/DDBJ databases">
        <title>Complete genome sequence of Paenibacillus mucilaginosus KNP414.</title>
        <authorList>
            <person name="Wang J."/>
            <person name="Hu S."/>
            <person name="Hu X."/>
            <person name="Zhang B."/>
            <person name="Dong D."/>
            <person name="Zhang S."/>
            <person name="Zhao K."/>
            <person name="Wu D."/>
        </authorList>
    </citation>
    <scope>NUCLEOTIDE SEQUENCE [LARGE SCALE GENOMIC DNA]</scope>
    <source>
        <strain evidence="3">KNP414</strain>
    </source>
</reference>
<dbReference type="EMBL" id="CP002869">
    <property type="protein sequence ID" value="AEI40918.1"/>
    <property type="molecule type" value="Genomic_DNA"/>
</dbReference>
<dbReference type="AlphaFoldDB" id="F8F5A7"/>
<reference evidence="2 3" key="2">
    <citation type="journal article" date="2013" name="Genome Announc.">
        <title>Genome Sequence of Growth-Improving Paenibacillus mucilaginosus Strain KNP414.</title>
        <authorList>
            <person name="Lu J.J."/>
            <person name="Wang J.F."/>
            <person name="Hu X.F."/>
        </authorList>
    </citation>
    <scope>NUCLEOTIDE SEQUENCE [LARGE SCALE GENOMIC DNA]</scope>
    <source>
        <strain evidence="2 3">KNP414</strain>
    </source>
</reference>
<dbReference type="Proteomes" id="UP000006620">
    <property type="component" value="Chromosome"/>
</dbReference>
<evidence type="ECO:0000256" key="1">
    <source>
        <dbReference type="SAM" id="MobiDB-lite"/>
    </source>
</evidence>
<evidence type="ECO:0000313" key="3">
    <source>
        <dbReference type="Proteomes" id="UP000006620"/>
    </source>
</evidence>
<organism evidence="2 3">
    <name type="scientific">Paenibacillus mucilaginosus (strain KNP414)</name>
    <dbReference type="NCBI Taxonomy" id="1036673"/>
    <lineage>
        <taxon>Bacteria</taxon>
        <taxon>Bacillati</taxon>
        <taxon>Bacillota</taxon>
        <taxon>Bacilli</taxon>
        <taxon>Bacillales</taxon>
        <taxon>Paenibacillaceae</taxon>
        <taxon>Paenibacillus</taxon>
    </lineage>
</organism>
<gene>
    <name evidence="2" type="ordered locus">KNP414_02357</name>
</gene>
<dbReference type="RefSeq" id="WP_013916079.1">
    <property type="nucleotide sequence ID" value="NC_015690.1"/>
</dbReference>
<evidence type="ECO:0000313" key="2">
    <source>
        <dbReference type="EMBL" id="AEI40918.1"/>
    </source>
</evidence>
<protein>
    <submittedName>
        <fullName evidence="2">Uncharacterized protein</fullName>
    </submittedName>
</protein>
<sequence length="47" mass="5409">MSQQENKSASEKIVDSHPIDPAFAPQENEQERKFRVNQPDPEQKGRS</sequence>
<dbReference type="HOGENOM" id="CLU_3171054_0_0_9"/>
<accession>F8F5A7</accession>
<dbReference type="KEGG" id="pms:KNP414_02357"/>